<keyword evidence="1" id="KW-0238">DNA-binding</keyword>
<evidence type="ECO:0000256" key="3">
    <source>
        <dbReference type="SAM" id="MobiDB-lite"/>
    </source>
</evidence>
<evidence type="ECO:0000313" key="6">
    <source>
        <dbReference type="Proteomes" id="UP001234178"/>
    </source>
</evidence>
<feature type="domain" description="Tyr recombinase" evidence="4">
    <location>
        <begin position="158"/>
        <end position="363"/>
    </location>
</feature>
<evidence type="ECO:0000256" key="2">
    <source>
        <dbReference type="ARBA" id="ARBA00023172"/>
    </source>
</evidence>
<keyword evidence="2" id="KW-0233">DNA recombination</keyword>
<evidence type="ECO:0000256" key="1">
    <source>
        <dbReference type="ARBA" id="ARBA00023125"/>
    </source>
</evidence>
<dbReference type="PROSITE" id="PS51898">
    <property type="entry name" value="TYR_RECOMBINASE"/>
    <property type="match status" value="1"/>
</dbReference>
<name>A0ABQ9YSA8_9CRUS</name>
<dbReference type="Gene3D" id="1.10.443.10">
    <property type="entry name" value="Intergrase catalytic core"/>
    <property type="match status" value="1"/>
</dbReference>
<dbReference type="InterPro" id="IPR013762">
    <property type="entry name" value="Integrase-like_cat_sf"/>
</dbReference>
<dbReference type="SUPFAM" id="SSF56349">
    <property type="entry name" value="DNA breaking-rejoining enzymes"/>
    <property type="match status" value="1"/>
</dbReference>
<protein>
    <recommendedName>
        <fullName evidence="4">Tyr recombinase domain-containing protein</fullName>
    </recommendedName>
</protein>
<organism evidence="5 6">
    <name type="scientific">Daphnia magna</name>
    <dbReference type="NCBI Taxonomy" id="35525"/>
    <lineage>
        <taxon>Eukaryota</taxon>
        <taxon>Metazoa</taxon>
        <taxon>Ecdysozoa</taxon>
        <taxon>Arthropoda</taxon>
        <taxon>Crustacea</taxon>
        <taxon>Branchiopoda</taxon>
        <taxon>Diplostraca</taxon>
        <taxon>Cladocera</taxon>
        <taxon>Anomopoda</taxon>
        <taxon>Daphniidae</taxon>
        <taxon>Daphnia</taxon>
    </lineage>
</organism>
<dbReference type="Pfam" id="PF00589">
    <property type="entry name" value="Phage_integrase"/>
    <property type="match status" value="1"/>
</dbReference>
<keyword evidence="6" id="KW-1185">Reference proteome</keyword>
<dbReference type="SUPFAM" id="SSF47823">
    <property type="entry name" value="lambda integrase-like, N-terminal domain"/>
    <property type="match status" value="1"/>
</dbReference>
<evidence type="ECO:0000259" key="4">
    <source>
        <dbReference type="PROSITE" id="PS51898"/>
    </source>
</evidence>
<dbReference type="Gene3D" id="1.10.150.130">
    <property type="match status" value="1"/>
</dbReference>
<feature type="region of interest" description="Disordered" evidence="3">
    <location>
        <begin position="1"/>
        <end position="24"/>
    </location>
</feature>
<evidence type="ECO:0000313" key="5">
    <source>
        <dbReference type="EMBL" id="KAK4003501.1"/>
    </source>
</evidence>
<proteinExistence type="predicted"/>
<dbReference type="InterPro" id="IPR002104">
    <property type="entry name" value="Integrase_catalytic"/>
</dbReference>
<dbReference type="PANTHER" id="PTHR35617:SF3">
    <property type="entry name" value="CORE-BINDING (CB) DOMAIN-CONTAINING PROTEIN"/>
    <property type="match status" value="1"/>
</dbReference>
<gene>
    <name evidence="5" type="ORF">OUZ56_005261</name>
</gene>
<dbReference type="PANTHER" id="PTHR35617">
    <property type="entry name" value="PHAGE_INTEGRASE DOMAIN-CONTAINING PROTEIN"/>
    <property type="match status" value="1"/>
</dbReference>
<dbReference type="EMBL" id="JAOYFB010000001">
    <property type="protein sequence ID" value="KAK4003501.1"/>
    <property type="molecule type" value="Genomic_DNA"/>
</dbReference>
<dbReference type="Proteomes" id="UP001234178">
    <property type="component" value="Unassembled WGS sequence"/>
</dbReference>
<dbReference type="InterPro" id="IPR010998">
    <property type="entry name" value="Integrase_recombinase_N"/>
</dbReference>
<accession>A0ABQ9YSA8</accession>
<comment type="caution">
    <text evidence="5">The sequence shown here is derived from an EMBL/GenBank/DDBJ whole genome shotgun (WGS) entry which is preliminary data.</text>
</comment>
<sequence>MVSCPSGTNMRRADTPPRIPGSVGFGNRSCSPAFANRIVAVSRMEVIRRDFRREGFSEPLVNLLVAGNRSSTLSTYESAWRNWIDWCFRRNENSLSVPLKSVLEFLTGLHRDGKSYNSVNVHRSMLSKTLPAVDGHPVGTHPLVKNLLNGCYNLNPPKPKYNCSWDPSIVIQFMAQLGKNESISFPSLTRKTATLLALASLLRVSELAAINFQSINFSEESVKFSLLKPRKAQHSGPLQTISIPAIPEEDCCPVHALKAYVKLTGPFRGNSNINQLFISVISPHGGVTANTISRWIRITLKESGVDTSVFSAHSTRGAAASKASAAGISIDEILKAGHWKTESTFSRFYKRTMEPSIVPAVFQLDGQVLMS</sequence>
<dbReference type="InterPro" id="IPR011010">
    <property type="entry name" value="DNA_brk_join_enz"/>
</dbReference>
<reference evidence="5 6" key="1">
    <citation type="journal article" date="2023" name="Nucleic Acids Res.">
        <title>The hologenome of Daphnia magna reveals possible DNA methylation and microbiome-mediated evolution of the host genome.</title>
        <authorList>
            <person name="Chaturvedi A."/>
            <person name="Li X."/>
            <person name="Dhandapani V."/>
            <person name="Marshall H."/>
            <person name="Kissane S."/>
            <person name="Cuenca-Cambronero M."/>
            <person name="Asole G."/>
            <person name="Calvet F."/>
            <person name="Ruiz-Romero M."/>
            <person name="Marangio P."/>
            <person name="Guigo R."/>
            <person name="Rago D."/>
            <person name="Mirbahai L."/>
            <person name="Eastwood N."/>
            <person name="Colbourne J.K."/>
            <person name="Zhou J."/>
            <person name="Mallon E."/>
            <person name="Orsini L."/>
        </authorList>
    </citation>
    <scope>NUCLEOTIDE SEQUENCE [LARGE SCALE GENOMIC DNA]</scope>
    <source>
        <strain evidence="5">LRV0_1</strain>
    </source>
</reference>